<dbReference type="EMBL" id="JBBHLL010000682">
    <property type="protein sequence ID" value="KAK7798534.1"/>
    <property type="molecule type" value="Genomic_DNA"/>
</dbReference>
<sequence>VRNIPSQIFAAQSPLFPSRLSTITSKLLSGEETVPSRHQGANQSSRKEQEILDSLTCHQKDKVPTAASTAELLSELGSQTLDYPATLQSRRWSPRMPNNVYKTIMIEPEKRKRRHADPVLYSEHLKQMPSRHTHFQQHLNFPLYAEPPIWYAEDSAAPLVMNELQQHCISTQQAAPGFQGSTEKDGDEADRAKKVKVACSSLDGDPRMAEDSKKTLRQKCTRYDATPLRDEFNASQKDKKKQGKTRKVQIQTFRLQFQTLPIAWRHQSYISRASCRSNENSSTPNGAEPVRDFFNKKVSVQSSKHLRLMPACLNNKKTSLPLVNINPFTPESYRTLFLQSKRKP</sequence>
<name>A0AAW0H730_MYOGA</name>
<reference evidence="2 3" key="1">
    <citation type="journal article" date="2023" name="bioRxiv">
        <title>Conserved and derived expression patterns and positive selection on dental genes reveal complex evolutionary context of ever-growing rodent molars.</title>
        <authorList>
            <person name="Calamari Z.T."/>
            <person name="Song A."/>
            <person name="Cohen E."/>
            <person name="Akter M."/>
            <person name="Roy R.D."/>
            <person name="Hallikas O."/>
            <person name="Christensen M.M."/>
            <person name="Li P."/>
            <person name="Marangoni P."/>
            <person name="Jernvall J."/>
            <person name="Klein O.D."/>
        </authorList>
    </citation>
    <scope>NUCLEOTIDE SEQUENCE [LARGE SCALE GENOMIC DNA]</scope>
    <source>
        <strain evidence="2">V071</strain>
    </source>
</reference>
<proteinExistence type="predicted"/>
<dbReference type="AlphaFoldDB" id="A0AAW0H730"/>
<gene>
    <name evidence="2" type="ORF">U0070_003278</name>
</gene>
<dbReference type="Proteomes" id="UP001488838">
    <property type="component" value="Unassembled WGS sequence"/>
</dbReference>
<feature type="region of interest" description="Disordered" evidence="1">
    <location>
        <begin position="29"/>
        <end position="48"/>
    </location>
</feature>
<comment type="caution">
    <text evidence="2">The sequence shown here is derived from an EMBL/GenBank/DDBJ whole genome shotgun (WGS) entry which is preliminary data.</text>
</comment>
<accession>A0AAW0H730</accession>
<evidence type="ECO:0000313" key="2">
    <source>
        <dbReference type="EMBL" id="KAK7798534.1"/>
    </source>
</evidence>
<evidence type="ECO:0000313" key="3">
    <source>
        <dbReference type="Proteomes" id="UP001488838"/>
    </source>
</evidence>
<evidence type="ECO:0000256" key="1">
    <source>
        <dbReference type="SAM" id="MobiDB-lite"/>
    </source>
</evidence>
<protein>
    <submittedName>
        <fullName evidence="2">Uncharacterized protein</fullName>
    </submittedName>
</protein>
<feature type="non-terminal residue" evidence="2">
    <location>
        <position position="1"/>
    </location>
</feature>
<keyword evidence="3" id="KW-1185">Reference proteome</keyword>
<organism evidence="2 3">
    <name type="scientific">Myodes glareolus</name>
    <name type="common">Bank vole</name>
    <name type="synonym">Clethrionomys glareolus</name>
    <dbReference type="NCBI Taxonomy" id="447135"/>
    <lineage>
        <taxon>Eukaryota</taxon>
        <taxon>Metazoa</taxon>
        <taxon>Chordata</taxon>
        <taxon>Craniata</taxon>
        <taxon>Vertebrata</taxon>
        <taxon>Euteleostomi</taxon>
        <taxon>Mammalia</taxon>
        <taxon>Eutheria</taxon>
        <taxon>Euarchontoglires</taxon>
        <taxon>Glires</taxon>
        <taxon>Rodentia</taxon>
        <taxon>Myomorpha</taxon>
        <taxon>Muroidea</taxon>
        <taxon>Cricetidae</taxon>
        <taxon>Arvicolinae</taxon>
        <taxon>Myodes</taxon>
    </lineage>
</organism>